<evidence type="ECO:0000259" key="2">
    <source>
        <dbReference type="Pfam" id="PF01648"/>
    </source>
</evidence>
<dbReference type="SUPFAM" id="SSF56214">
    <property type="entry name" value="4'-phosphopantetheinyl transferase"/>
    <property type="match status" value="1"/>
</dbReference>
<dbReference type="STRING" id="1796646.A4V02_13010"/>
<evidence type="ECO:0000256" key="1">
    <source>
        <dbReference type="ARBA" id="ARBA00022679"/>
    </source>
</evidence>
<dbReference type="InterPro" id="IPR037143">
    <property type="entry name" value="4-PPantetheinyl_Trfase_dom_sf"/>
</dbReference>
<evidence type="ECO:0000313" key="3">
    <source>
        <dbReference type="EMBL" id="ANU64550.1"/>
    </source>
</evidence>
<dbReference type="EMBL" id="CP015402">
    <property type="protein sequence ID" value="ANU64550.1"/>
    <property type="molecule type" value="Genomic_DNA"/>
</dbReference>
<dbReference type="Pfam" id="PF01648">
    <property type="entry name" value="ACPS"/>
    <property type="match status" value="1"/>
</dbReference>
<dbReference type="GO" id="GO:0000287">
    <property type="term" value="F:magnesium ion binding"/>
    <property type="evidence" value="ECO:0007669"/>
    <property type="project" value="InterPro"/>
</dbReference>
<protein>
    <recommendedName>
        <fullName evidence="2">4'-phosphopantetheinyl transferase domain-containing protein</fullName>
    </recommendedName>
</protein>
<evidence type="ECO:0000313" key="4">
    <source>
        <dbReference type="Proteomes" id="UP000186351"/>
    </source>
</evidence>
<dbReference type="KEGG" id="pary:A4V02_13010"/>
<keyword evidence="1" id="KW-0808">Transferase</keyword>
<dbReference type="AlphaFoldDB" id="A0A1B1SCW5"/>
<dbReference type="Gene3D" id="3.90.470.20">
    <property type="entry name" value="4'-phosphopantetheinyl transferase domain"/>
    <property type="match status" value="2"/>
</dbReference>
<feature type="domain" description="4'-phosphopantetheinyl transferase" evidence="2">
    <location>
        <begin position="95"/>
        <end position="173"/>
    </location>
</feature>
<dbReference type="RefSeq" id="WP_068961827.1">
    <property type="nucleotide sequence ID" value="NZ_CAJTAP010000020.1"/>
</dbReference>
<reference evidence="4" key="1">
    <citation type="submission" date="2016-04" db="EMBL/GenBank/DDBJ databases">
        <title>Complete Genome Sequences of Twelve Strains of a Stable Defined Moderately Diverse Mouse Microbiota 2 (sDMDMm2).</title>
        <authorList>
            <person name="Uchimura Y."/>
            <person name="Wyss M."/>
            <person name="Brugiroux S."/>
            <person name="Limenitakis J.P."/>
            <person name="Stecher B."/>
            <person name="McCoy K.D."/>
            <person name="Macpherson A.J."/>
        </authorList>
    </citation>
    <scope>NUCLEOTIDE SEQUENCE [LARGE SCALE GENOMIC DNA]</scope>
    <source>
        <strain evidence="4">YL27</strain>
    </source>
</reference>
<dbReference type="Proteomes" id="UP000186351">
    <property type="component" value="Chromosome"/>
</dbReference>
<dbReference type="GO" id="GO:0008897">
    <property type="term" value="F:holo-[acyl-carrier-protein] synthase activity"/>
    <property type="evidence" value="ECO:0007669"/>
    <property type="project" value="InterPro"/>
</dbReference>
<accession>A0A1B1SCW5</accession>
<gene>
    <name evidence="3" type="ORF">A4V02_13010</name>
</gene>
<name>A0A1B1SCW5_9BACT</name>
<sequence>MSSRHDIVRIDPYPGITVWHTAIACSSDRSGRREAEREAVAGLVTAAFGPEARLMHKESGAPYILAGDGCDTLHSVSISHCSDTAMLAVAPEGTAIGIDCEHFRKALRNVAPRVLSADEMPGWTASDTLLLRAWTIKEAVYKAAGIPGLPLAEGIRLPQAEIADNAISDIIAATADGRRFRLIFLPDIAPSTTIAVAL</sequence>
<accession>A0A1Z2XFY5</accession>
<dbReference type="PROSITE" id="PS51257">
    <property type="entry name" value="PROKAR_LIPOPROTEIN"/>
    <property type="match status" value="1"/>
</dbReference>
<proteinExistence type="predicted"/>
<keyword evidence="4" id="KW-1185">Reference proteome</keyword>
<dbReference type="OrthoDB" id="1190494at2"/>
<organism evidence="3 4">
    <name type="scientific">Muribaculum intestinale</name>
    <dbReference type="NCBI Taxonomy" id="1796646"/>
    <lineage>
        <taxon>Bacteria</taxon>
        <taxon>Pseudomonadati</taxon>
        <taxon>Bacteroidota</taxon>
        <taxon>Bacteroidia</taxon>
        <taxon>Bacteroidales</taxon>
        <taxon>Muribaculaceae</taxon>
        <taxon>Muribaculum</taxon>
    </lineage>
</organism>
<dbReference type="InterPro" id="IPR008278">
    <property type="entry name" value="4-PPantetheinyl_Trfase_dom"/>
</dbReference>
<dbReference type="GeneID" id="65537795"/>